<keyword evidence="3" id="KW-0675">Receptor</keyword>
<dbReference type="SMART" id="SM00430">
    <property type="entry name" value="HOLI"/>
    <property type="match status" value="1"/>
</dbReference>
<sequence length="322" mass="37289">SSSSSSSTEKPNEMPITPDSDTNGEATEASTVPKTLTKSIIETIRCHHRTLCIMRRTAELQLRGVHMNPFEAELEEYEIVPCTYQIMNEATRIMITGLFEFAPLVFPEFKDLPTTDKWLLIRNYQKSFHFLDAHMRQQRRCEPGTTWFFGSYTTSMSADLVDIYFSDCPDQQNVTEAASTLRQCIQENHSKLQKHLKHLLVTEDEFLVLMGISFWSVENVEHSDTLLALASRYRSELLSELSAKYKETIGVEQGTIRIGQLFCMMQTFKKCEMNMKWEYEVYRMLNVFDENTFMYSMQLHRADIESSSGSLQKSLDVGRHCR</sequence>
<feature type="region of interest" description="Disordered" evidence="4">
    <location>
        <begin position="1"/>
        <end position="32"/>
    </location>
</feature>
<dbReference type="AlphaFoldDB" id="A0AAV5TE13"/>
<feature type="non-terminal residue" evidence="6">
    <location>
        <position position="1"/>
    </location>
</feature>
<dbReference type="EMBL" id="BTSX01000004">
    <property type="protein sequence ID" value="GMS92363.1"/>
    <property type="molecule type" value="Genomic_DNA"/>
</dbReference>
<keyword evidence="2" id="KW-0804">Transcription</keyword>
<dbReference type="Gene3D" id="1.10.565.10">
    <property type="entry name" value="Retinoid X Receptor"/>
    <property type="match status" value="1"/>
</dbReference>
<dbReference type="PROSITE" id="PS51843">
    <property type="entry name" value="NR_LBD"/>
    <property type="match status" value="1"/>
</dbReference>
<feature type="compositionally biased region" description="Polar residues" evidence="4">
    <location>
        <begin position="19"/>
        <end position="32"/>
    </location>
</feature>
<evidence type="ECO:0000259" key="5">
    <source>
        <dbReference type="PROSITE" id="PS51843"/>
    </source>
</evidence>
<evidence type="ECO:0000256" key="4">
    <source>
        <dbReference type="SAM" id="MobiDB-lite"/>
    </source>
</evidence>
<name>A0AAV5TE13_9BILA</name>
<dbReference type="SUPFAM" id="SSF48508">
    <property type="entry name" value="Nuclear receptor ligand-binding domain"/>
    <property type="match status" value="1"/>
</dbReference>
<protein>
    <recommendedName>
        <fullName evidence="5">NR LBD domain-containing protein</fullName>
    </recommendedName>
</protein>
<evidence type="ECO:0000256" key="3">
    <source>
        <dbReference type="ARBA" id="ARBA00023170"/>
    </source>
</evidence>
<comment type="caution">
    <text evidence="6">The sequence shown here is derived from an EMBL/GenBank/DDBJ whole genome shotgun (WGS) entry which is preliminary data.</text>
</comment>
<dbReference type="GO" id="GO:0003700">
    <property type="term" value="F:DNA-binding transcription factor activity"/>
    <property type="evidence" value="ECO:0007669"/>
    <property type="project" value="TreeGrafter"/>
</dbReference>
<dbReference type="Pfam" id="PF00104">
    <property type="entry name" value="Hormone_recep"/>
    <property type="match status" value="1"/>
</dbReference>
<proteinExistence type="predicted"/>
<evidence type="ECO:0000256" key="1">
    <source>
        <dbReference type="ARBA" id="ARBA00023015"/>
    </source>
</evidence>
<organism evidence="6 7">
    <name type="scientific">Pristionchus entomophagus</name>
    <dbReference type="NCBI Taxonomy" id="358040"/>
    <lineage>
        <taxon>Eukaryota</taxon>
        <taxon>Metazoa</taxon>
        <taxon>Ecdysozoa</taxon>
        <taxon>Nematoda</taxon>
        <taxon>Chromadorea</taxon>
        <taxon>Rhabditida</taxon>
        <taxon>Rhabditina</taxon>
        <taxon>Diplogasteromorpha</taxon>
        <taxon>Diplogasteroidea</taxon>
        <taxon>Neodiplogasteridae</taxon>
        <taxon>Pristionchus</taxon>
    </lineage>
</organism>
<gene>
    <name evidence="6" type="ORF">PENTCL1PPCAC_14538</name>
</gene>
<dbReference type="Proteomes" id="UP001432027">
    <property type="component" value="Unassembled WGS sequence"/>
</dbReference>
<evidence type="ECO:0000313" key="6">
    <source>
        <dbReference type="EMBL" id="GMS92363.1"/>
    </source>
</evidence>
<dbReference type="PANTHER" id="PTHR46011:SF6">
    <property type="entry name" value="HIGH ZINC ACTIVATED NUCLEAR RECEPTOR PROTEIN"/>
    <property type="match status" value="1"/>
</dbReference>
<dbReference type="GO" id="GO:0005634">
    <property type="term" value="C:nucleus"/>
    <property type="evidence" value="ECO:0007669"/>
    <property type="project" value="TreeGrafter"/>
</dbReference>
<evidence type="ECO:0000313" key="7">
    <source>
        <dbReference type="Proteomes" id="UP001432027"/>
    </source>
</evidence>
<dbReference type="InterPro" id="IPR035500">
    <property type="entry name" value="NHR-like_dom_sf"/>
</dbReference>
<accession>A0AAV5TE13</accession>
<keyword evidence="7" id="KW-1185">Reference proteome</keyword>
<feature type="domain" description="NR LBD" evidence="5">
    <location>
        <begin position="36"/>
        <end position="301"/>
    </location>
</feature>
<dbReference type="InterPro" id="IPR000536">
    <property type="entry name" value="Nucl_hrmn_rcpt_lig-bd"/>
</dbReference>
<evidence type="ECO:0000256" key="2">
    <source>
        <dbReference type="ARBA" id="ARBA00023163"/>
    </source>
</evidence>
<keyword evidence="1" id="KW-0805">Transcription regulation</keyword>
<reference evidence="6" key="1">
    <citation type="submission" date="2023-10" db="EMBL/GenBank/DDBJ databases">
        <title>Genome assembly of Pristionchus species.</title>
        <authorList>
            <person name="Yoshida K."/>
            <person name="Sommer R.J."/>
        </authorList>
    </citation>
    <scope>NUCLEOTIDE SEQUENCE</scope>
    <source>
        <strain evidence="6">RS0144</strain>
    </source>
</reference>
<dbReference type="PANTHER" id="PTHR46011">
    <property type="entry name" value="NUCLEAR HORMONE RECEPTOR FAMILY MEMBER NHR-86-RELATED"/>
    <property type="match status" value="1"/>
</dbReference>